<dbReference type="EMBL" id="JACETM010000025">
    <property type="protein sequence ID" value="MBA4724157.1"/>
    <property type="molecule type" value="Genomic_DNA"/>
</dbReference>
<feature type="transmembrane region" description="Helical" evidence="1">
    <location>
        <begin position="30"/>
        <end position="52"/>
    </location>
</feature>
<sequence>MKSLSLKIVTLWYALALVVPLYINQIYSPFLNIWLEILFLHIIATVIIYIGSIIHKNSSLYDPFWSVAPIPIVLYFCLLHDTNISIINSLLIAIPILIWAIRLTRNWAISWPGFIHEDFRYVDLKKGNKFRLEFINFTGIHLIPTLQVNVSLLPIYFLFTSNNLDSISYLLLFASSFSIFAVIIETVADEQMREFRKDKLNKGKTMNKGLWRLSRHPNYFGEVMFWVGLYLMAILTVETPLWLLVSPVSMIMLFVFISCPMMDNRSLKNRYDYKDYMDTTPQLFLWFPKK</sequence>
<dbReference type="Gene3D" id="1.20.120.1630">
    <property type="match status" value="1"/>
</dbReference>
<feature type="transmembrane region" description="Helical" evidence="1">
    <location>
        <begin position="134"/>
        <end position="157"/>
    </location>
</feature>
<reference evidence="2 3" key="1">
    <citation type="submission" date="2020-06" db="EMBL/GenBank/DDBJ databases">
        <title>Dysbiosis in marine aquaculture revealed through microbiome analysis: reverse ecology for environmental sustainability.</title>
        <authorList>
            <person name="Haro-Moreno J.M."/>
            <person name="Coutinho F.H."/>
            <person name="Zaragoza-Solas A."/>
            <person name="Picazo A."/>
            <person name="Almagro-Moreno S."/>
            <person name="Lopez-Perez M."/>
        </authorList>
    </citation>
    <scope>NUCLEOTIDE SEQUENCE [LARGE SCALE GENOMIC DNA]</scope>
    <source>
        <strain evidence="2">MCMED-G42</strain>
    </source>
</reference>
<keyword evidence="1" id="KW-0812">Transmembrane</keyword>
<dbReference type="AlphaFoldDB" id="A0A838YGW8"/>
<keyword evidence="1" id="KW-0472">Membrane</keyword>
<dbReference type="InterPro" id="IPR010721">
    <property type="entry name" value="UstE-like"/>
</dbReference>
<proteinExistence type="predicted"/>
<feature type="transmembrane region" description="Helical" evidence="1">
    <location>
        <begin position="6"/>
        <end position="23"/>
    </location>
</feature>
<dbReference type="GO" id="GO:0016020">
    <property type="term" value="C:membrane"/>
    <property type="evidence" value="ECO:0007669"/>
    <property type="project" value="TreeGrafter"/>
</dbReference>
<dbReference type="PANTHER" id="PTHR32251">
    <property type="entry name" value="3-OXO-5-ALPHA-STEROID 4-DEHYDROGENASE"/>
    <property type="match status" value="1"/>
</dbReference>
<feature type="transmembrane region" description="Helical" evidence="1">
    <location>
        <begin position="72"/>
        <end position="101"/>
    </location>
</feature>
<dbReference type="Proteomes" id="UP000585327">
    <property type="component" value="Unassembled WGS sequence"/>
</dbReference>
<feature type="transmembrane region" description="Helical" evidence="1">
    <location>
        <begin position="169"/>
        <end position="188"/>
    </location>
</feature>
<feature type="transmembrane region" description="Helical" evidence="1">
    <location>
        <begin position="241"/>
        <end position="261"/>
    </location>
</feature>
<evidence type="ECO:0000313" key="3">
    <source>
        <dbReference type="Proteomes" id="UP000585327"/>
    </source>
</evidence>
<accession>A0A838YGW8</accession>
<feature type="transmembrane region" description="Helical" evidence="1">
    <location>
        <begin position="218"/>
        <end position="235"/>
    </location>
</feature>
<keyword evidence="1" id="KW-1133">Transmembrane helix</keyword>
<protein>
    <submittedName>
        <fullName evidence="2">DUF1295 domain-containing protein</fullName>
    </submittedName>
</protein>
<comment type="caution">
    <text evidence="2">The sequence shown here is derived from an EMBL/GenBank/DDBJ whole genome shotgun (WGS) entry which is preliminary data.</text>
</comment>
<gene>
    <name evidence="2" type="ORF">H2021_02955</name>
</gene>
<dbReference type="PROSITE" id="PS50244">
    <property type="entry name" value="S5A_REDUCTASE"/>
    <property type="match status" value="1"/>
</dbReference>
<dbReference type="PANTHER" id="PTHR32251:SF23">
    <property type="entry name" value="3-OXO-5-ALPHA-STEROID 4-DEHYDROGENASE (DUF1295)"/>
    <property type="match status" value="1"/>
</dbReference>
<name>A0A838YGW8_9GAMM</name>
<evidence type="ECO:0000313" key="2">
    <source>
        <dbReference type="EMBL" id="MBA4724157.1"/>
    </source>
</evidence>
<dbReference type="Pfam" id="PF06966">
    <property type="entry name" value="DUF1295"/>
    <property type="match status" value="1"/>
</dbReference>
<evidence type="ECO:0000256" key="1">
    <source>
        <dbReference type="SAM" id="Phobius"/>
    </source>
</evidence>
<organism evidence="2 3">
    <name type="scientific">SAR86 cluster bacterium</name>
    <dbReference type="NCBI Taxonomy" id="2030880"/>
    <lineage>
        <taxon>Bacteria</taxon>
        <taxon>Pseudomonadati</taxon>
        <taxon>Pseudomonadota</taxon>
        <taxon>Gammaproteobacteria</taxon>
        <taxon>SAR86 cluster</taxon>
    </lineage>
</organism>